<proteinExistence type="predicted"/>
<organism evidence="1 2">
    <name type="scientific">Ruegeria arenilitoris</name>
    <dbReference type="NCBI Taxonomy" id="1173585"/>
    <lineage>
        <taxon>Bacteria</taxon>
        <taxon>Pseudomonadati</taxon>
        <taxon>Pseudomonadota</taxon>
        <taxon>Alphaproteobacteria</taxon>
        <taxon>Rhodobacterales</taxon>
        <taxon>Roseobacteraceae</taxon>
        <taxon>Ruegeria</taxon>
    </lineage>
</organism>
<dbReference type="Pfam" id="PF08843">
    <property type="entry name" value="AbiEii"/>
    <property type="match status" value="1"/>
</dbReference>
<evidence type="ECO:0000313" key="2">
    <source>
        <dbReference type="Proteomes" id="UP000202485"/>
    </source>
</evidence>
<gene>
    <name evidence="1" type="ORF">RUA8715_02097</name>
</gene>
<dbReference type="Proteomes" id="UP000202485">
    <property type="component" value="Unassembled WGS sequence"/>
</dbReference>
<keyword evidence="2" id="KW-1185">Reference proteome</keyword>
<dbReference type="InterPro" id="IPR014942">
    <property type="entry name" value="AbiEii"/>
</dbReference>
<dbReference type="EMBL" id="FXYG01000002">
    <property type="protein sequence ID" value="SMX41779.1"/>
    <property type="molecule type" value="Genomic_DNA"/>
</dbReference>
<evidence type="ECO:0008006" key="3">
    <source>
        <dbReference type="Google" id="ProtNLM"/>
    </source>
</evidence>
<name>A0A238KFZ4_9RHOB</name>
<sequence length="298" mass="33666">MSVEVIEDAATVNILEWVEKAEADPELLLERQVTEVVLAAIGLSDQFGERIFLKGGILMGVLYASERNTGDIDFTTDLHPEKQLPAALEGELNRTLPQACAKLGYTDLLCQVQSVKIRPRKDTFAESSFPALEVRIGYAERGSAQEARYHQKASTSVVYADISFNEPISGVQVVKLDEEEALEIRAYSLKDLIAEKLRALLQQPIRKRNRRQDVYDIDHLIQGFPLLEDEKQGLLVALREKCAARGIDPREESLSDDEVKKRARAEWDTLAQEIGEEGLPDFDECFARVDEFYRSLPW</sequence>
<protein>
    <recommendedName>
        <fullName evidence="3">Nucleotidyl transferase AbiEii toxin, Type IV TA system</fullName>
    </recommendedName>
</protein>
<reference evidence="2" key="1">
    <citation type="submission" date="2017-05" db="EMBL/GenBank/DDBJ databases">
        <authorList>
            <person name="Rodrigo-Torres L."/>
            <person name="Arahal R. D."/>
            <person name="Lucena T."/>
        </authorList>
    </citation>
    <scope>NUCLEOTIDE SEQUENCE [LARGE SCALE GENOMIC DNA]</scope>
    <source>
        <strain evidence="2">CECT 8715</strain>
    </source>
</reference>
<dbReference type="OrthoDB" id="9125135at2"/>
<evidence type="ECO:0000313" key="1">
    <source>
        <dbReference type="EMBL" id="SMX41779.1"/>
    </source>
</evidence>
<dbReference type="RefSeq" id="WP_093963591.1">
    <property type="nucleotide sequence ID" value="NZ_FXYG01000002.1"/>
</dbReference>
<dbReference type="AlphaFoldDB" id="A0A238KFZ4"/>
<accession>A0A238KFZ4</accession>